<dbReference type="AlphaFoldDB" id="A0A953N9F4"/>
<gene>
    <name evidence="3" type="ORF">KZZ10_02855</name>
</gene>
<dbReference type="Pfam" id="PF03401">
    <property type="entry name" value="TctC"/>
    <property type="match status" value="1"/>
</dbReference>
<organism evidence="3 4">
    <name type="scientific">Zwartia hollandica</name>
    <dbReference type="NCBI Taxonomy" id="324606"/>
    <lineage>
        <taxon>Bacteria</taxon>
        <taxon>Pseudomonadati</taxon>
        <taxon>Pseudomonadota</taxon>
        <taxon>Betaproteobacteria</taxon>
        <taxon>Burkholderiales</taxon>
        <taxon>Alcaligenaceae</taxon>
        <taxon>Zwartia</taxon>
    </lineage>
</organism>
<evidence type="ECO:0000313" key="3">
    <source>
        <dbReference type="EMBL" id="MBZ1349574.1"/>
    </source>
</evidence>
<evidence type="ECO:0000256" key="1">
    <source>
        <dbReference type="ARBA" id="ARBA00006987"/>
    </source>
</evidence>
<name>A0A953N9F4_9BURK</name>
<protein>
    <submittedName>
        <fullName evidence="3">Tripartite tricarboxylate transporter substrate binding protein</fullName>
    </submittedName>
</protein>
<keyword evidence="2" id="KW-0732">Signal</keyword>
<dbReference type="Gene3D" id="3.40.190.150">
    <property type="entry name" value="Bordetella uptake gene, domain 1"/>
    <property type="match status" value="1"/>
</dbReference>
<dbReference type="InterPro" id="IPR005064">
    <property type="entry name" value="BUG"/>
</dbReference>
<dbReference type="SUPFAM" id="SSF53850">
    <property type="entry name" value="Periplasmic binding protein-like II"/>
    <property type="match status" value="1"/>
</dbReference>
<evidence type="ECO:0000313" key="4">
    <source>
        <dbReference type="Proteomes" id="UP000739565"/>
    </source>
</evidence>
<dbReference type="Gene3D" id="3.40.190.10">
    <property type="entry name" value="Periplasmic binding protein-like II"/>
    <property type="match status" value="1"/>
</dbReference>
<evidence type="ECO:0000256" key="2">
    <source>
        <dbReference type="SAM" id="SignalP"/>
    </source>
</evidence>
<feature type="signal peptide" evidence="2">
    <location>
        <begin position="1"/>
        <end position="27"/>
    </location>
</feature>
<dbReference type="InterPro" id="IPR042100">
    <property type="entry name" value="Bug_dom1"/>
</dbReference>
<proteinExistence type="inferred from homology"/>
<dbReference type="EMBL" id="JAHXRI010000004">
    <property type="protein sequence ID" value="MBZ1349574.1"/>
    <property type="molecule type" value="Genomic_DNA"/>
</dbReference>
<comment type="similarity">
    <text evidence="1">Belongs to the UPF0065 (bug) family.</text>
</comment>
<comment type="caution">
    <text evidence="3">The sequence shown here is derived from an EMBL/GenBank/DDBJ whole genome shotgun (WGS) entry which is preliminary data.</text>
</comment>
<sequence>MKMKKNILTALIAAAATLGLMGSQALAQEFPPSKGVTLYVGFPPGGANDIAARVIGKKLSENLGIKVVVDNKPGAGGNIATNTVVTGPADGSVIMLGSIGPLSIASHLMKIPYDPVKDIAPLAMGGSFPNVLLVSPESGIKTLKDLVDLAKKEPGKLTFASTGAGSASHLQGELFNQRAGVDIVHVPYKGGGAATVDVIGNRVTVYYSALPSSVAHIRSGKLIPIAVTSAKRAELFPEIPTIAESGYPGFDADNWYAFIASAKTPPAILERWNQELIKVITDPVTSKELLEKGLTLTPGSRDDLAKYIAKESDTWGKIIRDRKITVQQ</sequence>
<dbReference type="CDD" id="cd07012">
    <property type="entry name" value="PBP2_Bug_TTT"/>
    <property type="match status" value="1"/>
</dbReference>
<keyword evidence="4" id="KW-1185">Reference proteome</keyword>
<dbReference type="PIRSF" id="PIRSF017082">
    <property type="entry name" value="YflP"/>
    <property type="match status" value="1"/>
</dbReference>
<reference evidence="3" key="1">
    <citation type="submission" date="2021-07" db="EMBL/GenBank/DDBJ databases">
        <title>New genus and species of the family Alcaligenaceae.</title>
        <authorList>
            <person name="Hahn M.W."/>
        </authorList>
    </citation>
    <scope>NUCLEOTIDE SEQUENCE</scope>
    <source>
        <strain evidence="3">LF4-65</strain>
    </source>
</reference>
<dbReference type="Proteomes" id="UP000739565">
    <property type="component" value="Unassembled WGS sequence"/>
</dbReference>
<feature type="chain" id="PRO_5037055223" evidence="2">
    <location>
        <begin position="28"/>
        <end position="328"/>
    </location>
</feature>
<accession>A0A953N9F4</accession>
<dbReference type="PANTHER" id="PTHR42928">
    <property type="entry name" value="TRICARBOXYLATE-BINDING PROTEIN"/>
    <property type="match status" value="1"/>
</dbReference>
<dbReference type="PANTHER" id="PTHR42928:SF5">
    <property type="entry name" value="BLR1237 PROTEIN"/>
    <property type="match status" value="1"/>
</dbReference>